<dbReference type="EMBL" id="BAABRI010000003">
    <property type="protein sequence ID" value="GAA5481484.1"/>
    <property type="molecule type" value="Genomic_DNA"/>
</dbReference>
<proteinExistence type="predicted"/>
<feature type="region of interest" description="Disordered" evidence="1">
    <location>
        <begin position="99"/>
        <end position="134"/>
    </location>
</feature>
<dbReference type="InterPro" id="IPR036390">
    <property type="entry name" value="WH_DNA-bd_sf"/>
</dbReference>
<dbReference type="SUPFAM" id="SSF46785">
    <property type="entry name" value="Winged helix' DNA-binding domain"/>
    <property type="match status" value="1"/>
</dbReference>
<dbReference type="Gene3D" id="1.10.10.10">
    <property type="entry name" value="Winged helix-like DNA-binding domain superfamily/Winged helix DNA-binding domain"/>
    <property type="match status" value="1"/>
</dbReference>
<dbReference type="RefSeq" id="WP_353565635.1">
    <property type="nucleotide sequence ID" value="NZ_BAABRI010000003.1"/>
</dbReference>
<keyword evidence="3" id="KW-1185">Reference proteome</keyword>
<gene>
    <name evidence="2" type="ORF">Hsar01_00693</name>
</gene>
<dbReference type="Proteomes" id="UP001476282">
    <property type="component" value="Unassembled WGS sequence"/>
</dbReference>
<evidence type="ECO:0000313" key="3">
    <source>
        <dbReference type="Proteomes" id="UP001476282"/>
    </source>
</evidence>
<accession>A0ABP9UN82</accession>
<reference evidence="2 3" key="1">
    <citation type="submission" date="2024-02" db="EMBL/GenBank/DDBJ databases">
        <title>Haloferula sargassicola NBRC 104335.</title>
        <authorList>
            <person name="Ichikawa N."/>
            <person name="Katano-Makiyama Y."/>
            <person name="Hidaka K."/>
        </authorList>
    </citation>
    <scope>NUCLEOTIDE SEQUENCE [LARGE SCALE GENOMIC DNA]</scope>
    <source>
        <strain evidence="2 3">NBRC 104335</strain>
    </source>
</reference>
<organism evidence="2 3">
    <name type="scientific">Haloferula sargassicola</name>
    <dbReference type="NCBI Taxonomy" id="490096"/>
    <lineage>
        <taxon>Bacteria</taxon>
        <taxon>Pseudomonadati</taxon>
        <taxon>Verrucomicrobiota</taxon>
        <taxon>Verrucomicrobiia</taxon>
        <taxon>Verrucomicrobiales</taxon>
        <taxon>Verrucomicrobiaceae</taxon>
        <taxon>Haloferula</taxon>
    </lineage>
</organism>
<evidence type="ECO:0000313" key="2">
    <source>
        <dbReference type="EMBL" id="GAA5481484.1"/>
    </source>
</evidence>
<dbReference type="InterPro" id="IPR036388">
    <property type="entry name" value="WH-like_DNA-bd_sf"/>
</dbReference>
<evidence type="ECO:0000256" key="1">
    <source>
        <dbReference type="SAM" id="MobiDB-lite"/>
    </source>
</evidence>
<sequence>MKRRTWNLLSKHGQALVSISRRPDIRLVDLAEELGMTERSIRLVLAALKTSQALRVKRRGRNNRYEVDLDYALTHPLEDGISLRKFLALYGMIEAAEERGESGTAELADSLEKGAGLAPDGTEEGSGEAAPAVR</sequence>
<comment type="caution">
    <text evidence="2">The sequence shown here is derived from an EMBL/GenBank/DDBJ whole genome shotgun (WGS) entry which is preliminary data.</text>
</comment>
<name>A0ABP9UN82_9BACT</name>
<protein>
    <submittedName>
        <fullName evidence="2">Uncharacterized protein</fullName>
    </submittedName>
</protein>